<proteinExistence type="predicted"/>
<name>A0A367F7T5_9ACTN</name>
<comment type="caution">
    <text evidence="1">The sequence shown here is derived from an EMBL/GenBank/DDBJ whole genome shotgun (WGS) entry which is preliminary data.</text>
</comment>
<dbReference type="Proteomes" id="UP000253094">
    <property type="component" value="Unassembled WGS sequence"/>
</dbReference>
<gene>
    <name evidence="1" type="ORF">DQ384_30925</name>
</gene>
<organism evidence="1 2">
    <name type="scientific">Sphaerisporangium album</name>
    <dbReference type="NCBI Taxonomy" id="509200"/>
    <lineage>
        <taxon>Bacteria</taxon>
        <taxon>Bacillati</taxon>
        <taxon>Actinomycetota</taxon>
        <taxon>Actinomycetes</taxon>
        <taxon>Streptosporangiales</taxon>
        <taxon>Streptosporangiaceae</taxon>
        <taxon>Sphaerisporangium</taxon>
    </lineage>
</organism>
<reference evidence="1 2" key="1">
    <citation type="submission" date="2018-06" db="EMBL/GenBank/DDBJ databases">
        <title>Sphaerisporangium craniellae sp. nov., isolated from a marine sponge in the South China Sea.</title>
        <authorList>
            <person name="Li L."/>
        </authorList>
    </citation>
    <scope>NUCLEOTIDE SEQUENCE [LARGE SCALE GENOMIC DNA]</scope>
    <source>
        <strain evidence="1 2">CCTCC AA 208026</strain>
    </source>
</reference>
<dbReference type="AlphaFoldDB" id="A0A367F7T5"/>
<evidence type="ECO:0000313" key="1">
    <source>
        <dbReference type="EMBL" id="RCG25922.1"/>
    </source>
</evidence>
<evidence type="ECO:0000313" key="2">
    <source>
        <dbReference type="Proteomes" id="UP000253094"/>
    </source>
</evidence>
<keyword evidence="2" id="KW-1185">Reference proteome</keyword>
<sequence length="79" mass="8420">MVAVGTGSNGTGFGDGMVLEMGVGAFMLEFCRCRRPARLGLRDASPVRLPLFEEDTVLVIAHWAYTGNGLSVPRRPAAP</sequence>
<protein>
    <submittedName>
        <fullName evidence="1">Uncharacterized protein</fullName>
    </submittedName>
</protein>
<dbReference type="EMBL" id="QOIL01000021">
    <property type="protein sequence ID" value="RCG25922.1"/>
    <property type="molecule type" value="Genomic_DNA"/>
</dbReference>
<accession>A0A367F7T5</accession>